<dbReference type="AlphaFoldDB" id="Q6BQT2"/>
<organism evidence="1 2">
    <name type="scientific">Debaryomyces hansenii (strain ATCC 36239 / CBS 767 / BCRC 21394 / JCM 1990 / NBRC 0083 / IGC 2968)</name>
    <name type="common">Yeast</name>
    <name type="synonym">Torulaspora hansenii</name>
    <dbReference type="NCBI Taxonomy" id="284592"/>
    <lineage>
        <taxon>Eukaryota</taxon>
        <taxon>Fungi</taxon>
        <taxon>Dikarya</taxon>
        <taxon>Ascomycota</taxon>
        <taxon>Saccharomycotina</taxon>
        <taxon>Pichiomycetes</taxon>
        <taxon>Debaryomycetaceae</taxon>
        <taxon>Debaryomyces</taxon>
    </lineage>
</organism>
<name>Q6BQT2_DEBHA</name>
<dbReference type="RefSeq" id="XP_459438.1">
    <property type="nucleotide sequence ID" value="XM_459438.1"/>
</dbReference>
<dbReference type="EMBL" id="CR382137">
    <property type="protein sequence ID" value="CAG87652.1"/>
    <property type="molecule type" value="Genomic_DNA"/>
</dbReference>
<dbReference type="PANTHER" id="PTHR48420:SF1">
    <property type="entry name" value="NON-HAEM DIOXYGENASE N-TERMINAL DOMAIN-CONTAINING PROTEIN"/>
    <property type="match status" value="1"/>
</dbReference>
<accession>Q6BQT2</accession>
<dbReference type="eggNOG" id="ENOG502QRGK">
    <property type="taxonomic scope" value="Eukaryota"/>
</dbReference>
<keyword evidence="2" id="KW-1185">Reference proteome</keyword>
<evidence type="ECO:0000313" key="2">
    <source>
        <dbReference type="Proteomes" id="UP000000599"/>
    </source>
</evidence>
<dbReference type="STRING" id="284592.Q6BQT2"/>
<dbReference type="Proteomes" id="UP000000599">
    <property type="component" value="Chromosome E"/>
</dbReference>
<dbReference type="KEGG" id="dha:DEHA2E02420g"/>
<dbReference type="Gene3D" id="2.60.120.330">
    <property type="entry name" value="B-lactam Antibiotic, Isopenicillin N Synthase, Chain"/>
    <property type="match status" value="1"/>
</dbReference>
<gene>
    <name evidence="1" type="ordered locus">DEHA2E02420g</name>
</gene>
<dbReference type="SUPFAM" id="SSF51197">
    <property type="entry name" value="Clavaminate synthase-like"/>
    <property type="match status" value="1"/>
</dbReference>
<dbReference type="HOGENOM" id="CLU_045411_1_0_1"/>
<dbReference type="InterPro" id="IPR027443">
    <property type="entry name" value="IPNS-like_sf"/>
</dbReference>
<evidence type="ECO:0000313" key="1">
    <source>
        <dbReference type="EMBL" id="CAG87652.1"/>
    </source>
</evidence>
<reference evidence="1 2" key="1">
    <citation type="journal article" date="2004" name="Nature">
        <title>Genome evolution in yeasts.</title>
        <authorList>
            <consortium name="Genolevures"/>
            <person name="Dujon B."/>
            <person name="Sherman D."/>
            <person name="Fischer G."/>
            <person name="Durrens P."/>
            <person name="Casaregola S."/>
            <person name="Lafontaine I."/>
            <person name="de Montigny J."/>
            <person name="Marck C."/>
            <person name="Neuveglise C."/>
            <person name="Talla E."/>
            <person name="Goffard N."/>
            <person name="Frangeul L."/>
            <person name="Aigle M."/>
            <person name="Anthouard V."/>
            <person name="Babour A."/>
            <person name="Barbe V."/>
            <person name="Barnay S."/>
            <person name="Blanchin S."/>
            <person name="Beckerich J.M."/>
            <person name="Beyne E."/>
            <person name="Bleykasten C."/>
            <person name="Boisrame A."/>
            <person name="Boyer J."/>
            <person name="Cattolico L."/>
            <person name="Confanioleri F."/>
            <person name="de Daruvar A."/>
            <person name="Despons L."/>
            <person name="Fabre E."/>
            <person name="Fairhead C."/>
            <person name="Ferry-Dumazet H."/>
            <person name="Groppi A."/>
            <person name="Hantraye F."/>
            <person name="Hennequin C."/>
            <person name="Jauniaux N."/>
            <person name="Joyet P."/>
            <person name="Kachouri R."/>
            <person name="Kerrest A."/>
            <person name="Koszul R."/>
            <person name="Lemaire M."/>
            <person name="Lesur I."/>
            <person name="Ma L."/>
            <person name="Muller H."/>
            <person name="Nicaud J.M."/>
            <person name="Nikolski M."/>
            <person name="Oztas S."/>
            <person name="Ozier-Kalogeropoulos O."/>
            <person name="Pellenz S."/>
            <person name="Potier S."/>
            <person name="Richard G.F."/>
            <person name="Straub M.L."/>
            <person name="Suleau A."/>
            <person name="Swennene D."/>
            <person name="Tekaia F."/>
            <person name="Wesolowski-Louvel M."/>
            <person name="Westhof E."/>
            <person name="Wirth B."/>
            <person name="Zeniou-Meyer M."/>
            <person name="Zivanovic I."/>
            <person name="Bolotin-Fukuhara M."/>
            <person name="Thierry A."/>
            <person name="Bouchier C."/>
            <person name="Caudron B."/>
            <person name="Scarpelli C."/>
            <person name="Gaillardin C."/>
            <person name="Weissenbach J."/>
            <person name="Wincker P."/>
            <person name="Souciet J.L."/>
        </authorList>
    </citation>
    <scope>NUCLEOTIDE SEQUENCE [LARGE SCALE GENOMIC DNA]</scope>
    <source>
        <strain evidence="2">ATCC 36239 / CBS 767 / BCRC 21394 / JCM 1990 / NBRC 0083 / IGC 2968</strain>
    </source>
</reference>
<sequence length="338" mass="37709">MDQSGPVTVTLDDLSKGIDFNTLEKAFGLDSLGIIVVKDLPEKFLELRLRVLKSASILASLPKEELSTLESEESMWLSGWSCGKETLGSNGTPDYNKGSFYMNCAFHKDPELEGPIKSICDEFKDFKTYTTWNIWPSNELEGLSTFERDCKELCNLIIDVAQTVASNCDKYIAKTQPNYEEHFLERIVKNSTSTKARLLHYYPSNGNSTSDDDWCGEHLDHSCITGLTSALFLDESKGLTHGLNRSPDPEAGLYIRNRRNDVVKVNIPSDCLAFQSGSALQEVSKGSLKAVPHYVKGSQQKSVARNTLAVFCQPDLNEKVNSNENFAQYAERIVLSNH</sequence>
<dbReference type="InParanoid" id="Q6BQT2"/>
<protein>
    <submittedName>
        <fullName evidence="1">DEHA2E02420p</fullName>
    </submittedName>
</protein>
<proteinExistence type="predicted"/>
<dbReference type="GeneID" id="2901867"/>
<dbReference type="OrthoDB" id="438224at2759"/>
<dbReference type="OMA" id="LYIHSRT"/>
<dbReference type="PANTHER" id="PTHR48420">
    <property type="entry name" value="NON-HAEM DIOXYGENASE N-TERMINAL DOMAIN-CONTAINING PROTEIN"/>
    <property type="match status" value="1"/>
</dbReference>
<dbReference type="VEuPathDB" id="FungiDB:DEHA2E02420g"/>